<accession>A0ABQ2FQS4</accession>
<evidence type="ECO:0000313" key="2">
    <source>
        <dbReference type="Proteomes" id="UP000604341"/>
    </source>
</evidence>
<protein>
    <recommendedName>
        <fullName evidence="3">Transcriptional regulator</fullName>
    </recommendedName>
</protein>
<reference evidence="2" key="1">
    <citation type="journal article" date="2019" name="Int. J. Syst. Evol. Microbiol.">
        <title>The Global Catalogue of Microorganisms (GCM) 10K type strain sequencing project: providing services to taxonomists for standard genome sequencing and annotation.</title>
        <authorList>
            <consortium name="The Broad Institute Genomics Platform"/>
            <consortium name="The Broad Institute Genome Sequencing Center for Infectious Disease"/>
            <person name="Wu L."/>
            <person name="Ma J."/>
        </authorList>
    </citation>
    <scope>NUCLEOTIDE SEQUENCE [LARGE SCALE GENOMIC DNA]</scope>
    <source>
        <strain evidence="2">JCM 19173</strain>
    </source>
</reference>
<keyword evidence="2" id="KW-1185">Reference proteome</keyword>
<dbReference type="EMBL" id="BMPE01000025">
    <property type="protein sequence ID" value="GGL17756.1"/>
    <property type="molecule type" value="Genomic_DNA"/>
</dbReference>
<comment type="caution">
    <text evidence="1">The sequence shown here is derived from an EMBL/GenBank/DDBJ whole genome shotgun (WGS) entry which is preliminary data.</text>
</comment>
<organism evidence="1 2">
    <name type="scientific">Deinococcus radiotolerans</name>
    <dbReference type="NCBI Taxonomy" id="1309407"/>
    <lineage>
        <taxon>Bacteria</taxon>
        <taxon>Thermotogati</taxon>
        <taxon>Deinococcota</taxon>
        <taxon>Deinococci</taxon>
        <taxon>Deinococcales</taxon>
        <taxon>Deinococcaceae</taxon>
        <taxon>Deinococcus</taxon>
    </lineage>
</organism>
<gene>
    <name evidence="1" type="ORF">GCM10010844_40760</name>
</gene>
<dbReference type="Proteomes" id="UP000604341">
    <property type="component" value="Unassembled WGS sequence"/>
</dbReference>
<sequence>MTVLLAHLPEGVRPAVRWQVAQHGSDHLSVPELALLLGLTPVDVAGHVPGGQVARADLLALLHTPVPGDDRPCYGC</sequence>
<evidence type="ECO:0000313" key="1">
    <source>
        <dbReference type="EMBL" id="GGL17756.1"/>
    </source>
</evidence>
<evidence type="ECO:0008006" key="3">
    <source>
        <dbReference type="Google" id="ProtNLM"/>
    </source>
</evidence>
<name>A0ABQ2FQS4_9DEIO</name>
<proteinExistence type="predicted"/>
<dbReference type="RefSeq" id="WP_189070825.1">
    <property type="nucleotide sequence ID" value="NZ_BMPE01000025.1"/>
</dbReference>